<dbReference type="InterPro" id="IPR036361">
    <property type="entry name" value="SAP_dom_sf"/>
</dbReference>
<evidence type="ECO:0008006" key="2">
    <source>
        <dbReference type="Google" id="ProtNLM"/>
    </source>
</evidence>
<dbReference type="AlphaFoldDB" id="A0A6C0JZZ5"/>
<reference evidence="1" key="1">
    <citation type="journal article" date="2020" name="Nature">
        <title>Giant virus diversity and host interactions through global metagenomics.</title>
        <authorList>
            <person name="Schulz F."/>
            <person name="Roux S."/>
            <person name="Paez-Espino D."/>
            <person name="Jungbluth S."/>
            <person name="Walsh D.A."/>
            <person name="Denef V.J."/>
            <person name="McMahon K.D."/>
            <person name="Konstantinidis K.T."/>
            <person name="Eloe-Fadrosh E.A."/>
            <person name="Kyrpides N.C."/>
            <person name="Woyke T."/>
        </authorList>
    </citation>
    <scope>NUCLEOTIDE SEQUENCE</scope>
    <source>
        <strain evidence="1">GVMAG-S-1101165-83</strain>
    </source>
</reference>
<accession>A0A6C0JZZ5</accession>
<sequence>MIAGKYTDINFIKKNNVLISVISIEDYNNVLFSKCEKTIPTPKKLEKINNDNLCLPTVENSDILFKYNYNVQQLKQFAKQYKLKVSGNKNELLCRIYVFLKLSKTIVKIQKIFRGFLQRKCNLLHGPAFANRSLCTNDSDFLTGDTMKELDYSQFFSYKDADGFVYGFDIISLYNLILKSGKSVKNPYNRNDISKMVIQDMRNLIRVSRVLKIPIDIEIKDETVSNEKSVELRTLDLFQNIDALGNYSDPLWFSLLPRTQMIKFVRELIDIWSYRAQLTSEMKKKICPPFGDPFRNINFSYLHSEENNENVKKVVLTILEKLVNTGVDKDSKTLGAYYVLGALTLVSENAASSLPWLFQSVSHF</sequence>
<dbReference type="PROSITE" id="PS50096">
    <property type="entry name" value="IQ"/>
    <property type="match status" value="1"/>
</dbReference>
<dbReference type="SUPFAM" id="SSF68906">
    <property type="entry name" value="SAP domain"/>
    <property type="match status" value="1"/>
</dbReference>
<dbReference type="Pfam" id="PF18953">
    <property type="entry name" value="SAP_new25"/>
    <property type="match status" value="1"/>
</dbReference>
<evidence type="ECO:0000313" key="1">
    <source>
        <dbReference type="EMBL" id="QHU10471.1"/>
    </source>
</evidence>
<protein>
    <recommendedName>
        <fullName evidence="2">SAP domain-containing protein</fullName>
    </recommendedName>
</protein>
<organism evidence="1">
    <name type="scientific">viral metagenome</name>
    <dbReference type="NCBI Taxonomy" id="1070528"/>
    <lineage>
        <taxon>unclassified sequences</taxon>
        <taxon>metagenomes</taxon>
        <taxon>organismal metagenomes</taxon>
    </lineage>
</organism>
<dbReference type="EMBL" id="MN740769">
    <property type="protein sequence ID" value="QHU10471.1"/>
    <property type="molecule type" value="Genomic_DNA"/>
</dbReference>
<name>A0A6C0JZZ5_9ZZZZ</name>
<proteinExistence type="predicted"/>